<accession>A0A8J3W5A0</accession>
<keyword evidence="3" id="KW-1185">Reference proteome</keyword>
<name>A0A8J3W5A0_9ACTN</name>
<protein>
    <submittedName>
        <fullName evidence="2">Uncharacterized protein</fullName>
    </submittedName>
</protein>
<gene>
    <name evidence="2" type="ORF">Plo01_30060</name>
</gene>
<dbReference type="AlphaFoldDB" id="A0A8J3W5A0"/>
<organism evidence="2 3">
    <name type="scientific">Planobispora longispora</name>
    <dbReference type="NCBI Taxonomy" id="28887"/>
    <lineage>
        <taxon>Bacteria</taxon>
        <taxon>Bacillati</taxon>
        <taxon>Actinomycetota</taxon>
        <taxon>Actinomycetes</taxon>
        <taxon>Streptosporangiales</taxon>
        <taxon>Streptosporangiaceae</taxon>
        <taxon>Planobispora</taxon>
    </lineage>
</organism>
<dbReference type="Proteomes" id="UP000616724">
    <property type="component" value="Unassembled WGS sequence"/>
</dbReference>
<sequence length="75" mass="8093">MMPSPSIDMGIRPISPEITKPLTPGLLNSSRYGPTTDIPLSCLQCMNSPDFSAQNGETANSFVHGSTYRVPLEPK</sequence>
<proteinExistence type="predicted"/>
<evidence type="ECO:0000313" key="3">
    <source>
        <dbReference type="Proteomes" id="UP000616724"/>
    </source>
</evidence>
<dbReference type="EMBL" id="BOOH01000021">
    <property type="protein sequence ID" value="GIH76577.1"/>
    <property type="molecule type" value="Genomic_DNA"/>
</dbReference>
<reference evidence="2 3" key="1">
    <citation type="submission" date="2021-01" db="EMBL/GenBank/DDBJ databases">
        <title>Whole genome shotgun sequence of Planobispora longispora NBRC 13918.</title>
        <authorList>
            <person name="Komaki H."/>
            <person name="Tamura T."/>
        </authorList>
    </citation>
    <scope>NUCLEOTIDE SEQUENCE [LARGE SCALE GENOMIC DNA]</scope>
    <source>
        <strain evidence="2 3">NBRC 13918</strain>
    </source>
</reference>
<evidence type="ECO:0000256" key="1">
    <source>
        <dbReference type="SAM" id="MobiDB-lite"/>
    </source>
</evidence>
<comment type="caution">
    <text evidence="2">The sequence shown here is derived from an EMBL/GenBank/DDBJ whole genome shotgun (WGS) entry which is preliminary data.</text>
</comment>
<evidence type="ECO:0000313" key="2">
    <source>
        <dbReference type="EMBL" id="GIH76577.1"/>
    </source>
</evidence>
<feature type="region of interest" description="Disordered" evidence="1">
    <location>
        <begin position="1"/>
        <end position="30"/>
    </location>
</feature>